<organism evidence="1 2">
    <name type="scientific">Amblyomma americanum</name>
    <name type="common">Lone star tick</name>
    <dbReference type="NCBI Taxonomy" id="6943"/>
    <lineage>
        <taxon>Eukaryota</taxon>
        <taxon>Metazoa</taxon>
        <taxon>Ecdysozoa</taxon>
        <taxon>Arthropoda</taxon>
        <taxon>Chelicerata</taxon>
        <taxon>Arachnida</taxon>
        <taxon>Acari</taxon>
        <taxon>Parasitiformes</taxon>
        <taxon>Ixodida</taxon>
        <taxon>Ixodoidea</taxon>
        <taxon>Ixodidae</taxon>
        <taxon>Amblyomminae</taxon>
        <taxon>Amblyomma</taxon>
    </lineage>
</organism>
<dbReference type="Proteomes" id="UP001321473">
    <property type="component" value="Unassembled WGS sequence"/>
</dbReference>
<protein>
    <submittedName>
        <fullName evidence="1">Uncharacterized protein</fullName>
    </submittedName>
</protein>
<dbReference type="EMBL" id="JARKHS020019497">
    <property type="protein sequence ID" value="KAK8771659.1"/>
    <property type="molecule type" value="Genomic_DNA"/>
</dbReference>
<dbReference type="AlphaFoldDB" id="A0AAQ4EA84"/>
<name>A0AAQ4EA84_AMBAM</name>
<sequence length="100" mass="10506">MEAGALVKAAAKDLAPAKVEDGAVGKDLALDKAAVGVLDKVKTAAKDLAPHKAAVGVLDKVKAAPKDLALDKVAAAALDMVKVEAKEWLWTRRRLGLYEY</sequence>
<accession>A0AAQ4EA84</accession>
<evidence type="ECO:0000313" key="2">
    <source>
        <dbReference type="Proteomes" id="UP001321473"/>
    </source>
</evidence>
<gene>
    <name evidence="1" type="ORF">V5799_025097</name>
</gene>
<keyword evidence="2" id="KW-1185">Reference proteome</keyword>
<evidence type="ECO:0000313" key="1">
    <source>
        <dbReference type="EMBL" id="KAK8771659.1"/>
    </source>
</evidence>
<comment type="caution">
    <text evidence="1">The sequence shown here is derived from an EMBL/GenBank/DDBJ whole genome shotgun (WGS) entry which is preliminary data.</text>
</comment>
<reference evidence="1 2" key="1">
    <citation type="journal article" date="2023" name="Arcadia Sci">
        <title>De novo assembly of a long-read Amblyomma americanum tick genome.</title>
        <authorList>
            <person name="Chou S."/>
            <person name="Poskanzer K.E."/>
            <person name="Rollins M."/>
            <person name="Thuy-Boun P.S."/>
        </authorList>
    </citation>
    <scope>NUCLEOTIDE SEQUENCE [LARGE SCALE GENOMIC DNA]</scope>
    <source>
        <strain evidence="1">F_SG_1</strain>
        <tissue evidence="1">Salivary glands</tissue>
    </source>
</reference>
<proteinExistence type="predicted"/>